<feature type="transmembrane region" description="Helical" evidence="2">
    <location>
        <begin position="24"/>
        <end position="54"/>
    </location>
</feature>
<evidence type="ECO:0000313" key="3">
    <source>
        <dbReference type="EMBL" id="PUU83179.1"/>
    </source>
</evidence>
<accession>A0A2T7A613</accession>
<protein>
    <submittedName>
        <fullName evidence="3">Uncharacterized protein</fullName>
    </submittedName>
</protein>
<gene>
    <name evidence="3" type="ORF">B9Z19DRAFT_185143</name>
</gene>
<keyword evidence="2" id="KW-0812">Transmembrane</keyword>
<feature type="region of interest" description="Disordered" evidence="1">
    <location>
        <begin position="63"/>
        <end position="87"/>
    </location>
</feature>
<evidence type="ECO:0000256" key="2">
    <source>
        <dbReference type="SAM" id="Phobius"/>
    </source>
</evidence>
<proteinExistence type="predicted"/>
<feature type="transmembrane region" description="Helical" evidence="2">
    <location>
        <begin position="305"/>
        <end position="326"/>
    </location>
</feature>
<feature type="compositionally biased region" description="Low complexity" evidence="1">
    <location>
        <begin position="63"/>
        <end position="83"/>
    </location>
</feature>
<dbReference type="STRING" id="42251.A0A2T7A613"/>
<evidence type="ECO:0000256" key="1">
    <source>
        <dbReference type="SAM" id="MobiDB-lite"/>
    </source>
</evidence>
<sequence>MERYIKNTLMYTFSRTEEGQEQQLAVLVAISVLAGVLVLGFNYTVELLIALLVVEHPGTGLPTSFPSSSSAPPIPPRSMSRISHQNSEAGRYEETQPLMARGEKVFVTDSIMGTIRHLRRIGGRAAPWRGFIGAAALAFFDRMVRNFVISKLQYWTGSDVAGRVLGGTLSLIAVSRLSLTVVHIQISHPQPTTWLTRYANTPGASVLATLPSVTLNGLLTLITIELPFIIYPPGCSFLPYFLTPFSTLFLVIPSYLALTRVRASLLEEHIDPIVPVHRVEGGVGFWRALAQVPYARVAWFVLKGLPVWLVVNAASYGIVAAAYVWVYGAEGWIQEGVEIFGMLCLTVRFGL</sequence>
<dbReference type="EMBL" id="NESQ01000016">
    <property type="protein sequence ID" value="PUU83179.1"/>
    <property type="molecule type" value="Genomic_DNA"/>
</dbReference>
<keyword evidence="2" id="KW-0472">Membrane</keyword>
<evidence type="ECO:0000313" key="4">
    <source>
        <dbReference type="Proteomes" id="UP000244722"/>
    </source>
</evidence>
<dbReference type="AlphaFoldDB" id="A0A2T7A613"/>
<dbReference type="Proteomes" id="UP000244722">
    <property type="component" value="Unassembled WGS sequence"/>
</dbReference>
<name>A0A2T7A613_TUBBO</name>
<feature type="transmembrane region" description="Helical" evidence="2">
    <location>
        <begin position="237"/>
        <end position="258"/>
    </location>
</feature>
<reference evidence="3 4" key="1">
    <citation type="submission" date="2017-04" db="EMBL/GenBank/DDBJ databases">
        <title>Draft genome sequence of Tuber borchii Vittad., a whitish edible truffle.</title>
        <authorList>
            <consortium name="DOE Joint Genome Institute"/>
            <person name="Murat C."/>
            <person name="Kuo A."/>
            <person name="Barry K.W."/>
            <person name="Clum A."/>
            <person name="Dockter R.B."/>
            <person name="Fauchery L."/>
            <person name="Iotti M."/>
            <person name="Kohler A."/>
            <person name="Labutti K."/>
            <person name="Lindquist E.A."/>
            <person name="Lipzen A."/>
            <person name="Ohm R.A."/>
            <person name="Wang M."/>
            <person name="Grigoriev I.V."/>
            <person name="Zambonelli A."/>
            <person name="Martin F.M."/>
        </authorList>
    </citation>
    <scope>NUCLEOTIDE SEQUENCE [LARGE SCALE GENOMIC DNA]</scope>
    <source>
        <strain evidence="3 4">Tbo3840</strain>
    </source>
</reference>
<organism evidence="3 4">
    <name type="scientific">Tuber borchii</name>
    <name type="common">White truffle</name>
    <dbReference type="NCBI Taxonomy" id="42251"/>
    <lineage>
        <taxon>Eukaryota</taxon>
        <taxon>Fungi</taxon>
        <taxon>Dikarya</taxon>
        <taxon>Ascomycota</taxon>
        <taxon>Pezizomycotina</taxon>
        <taxon>Pezizomycetes</taxon>
        <taxon>Pezizales</taxon>
        <taxon>Tuberaceae</taxon>
        <taxon>Tuber</taxon>
    </lineage>
</organism>
<keyword evidence="2" id="KW-1133">Transmembrane helix</keyword>
<dbReference type="OrthoDB" id="2896006at2759"/>
<keyword evidence="4" id="KW-1185">Reference proteome</keyword>
<comment type="caution">
    <text evidence="3">The sequence shown here is derived from an EMBL/GenBank/DDBJ whole genome shotgun (WGS) entry which is preliminary data.</text>
</comment>